<organism evidence="1 2">
    <name type="scientific">Methylobacterium organophilum</name>
    <dbReference type="NCBI Taxonomy" id="410"/>
    <lineage>
        <taxon>Bacteria</taxon>
        <taxon>Pseudomonadati</taxon>
        <taxon>Pseudomonadota</taxon>
        <taxon>Alphaproteobacteria</taxon>
        <taxon>Hyphomicrobiales</taxon>
        <taxon>Methylobacteriaceae</taxon>
        <taxon>Methylobacterium</taxon>
    </lineage>
</organism>
<evidence type="ECO:0008006" key="3">
    <source>
        <dbReference type="Google" id="ProtNLM"/>
    </source>
</evidence>
<dbReference type="InterPro" id="IPR010602">
    <property type="entry name" value="DUF1186"/>
</dbReference>
<proteinExistence type="predicted"/>
<dbReference type="RefSeq" id="WP_238310021.1">
    <property type="nucleotide sequence ID" value="NZ_BPQV01000002.1"/>
</dbReference>
<accession>A0ABQ4T6K6</accession>
<evidence type="ECO:0000313" key="1">
    <source>
        <dbReference type="EMBL" id="GJE26079.1"/>
    </source>
</evidence>
<comment type="caution">
    <text evidence="1">The sequence shown here is derived from an EMBL/GenBank/DDBJ whole genome shotgun (WGS) entry which is preliminary data.</text>
</comment>
<gene>
    <name evidence="1" type="ORF">LKMONMHP_0925</name>
</gene>
<dbReference type="InterPro" id="IPR004027">
    <property type="entry name" value="SEC_C_motif"/>
</dbReference>
<protein>
    <recommendedName>
        <fullName evidence="3">SEC-C motif domain protein</fullName>
    </recommendedName>
</protein>
<dbReference type="Proteomes" id="UP001055156">
    <property type="component" value="Unassembled WGS sequence"/>
</dbReference>
<keyword evidence="2" id="KW-1185">Reference proteome</keyword>
<dbReference type="Pfam" id="PF02810">
    <property type="entry name" value="SEC-C"/>
    <property type="match status" value="1"/>
</dbReference>
<reference evidence="1" key="2">
    <citation type="submission" date="2021-08" db="EMBL/GenBank/DDBJ databases">
        <authorList>
            <person name="Tani A."/>
            <person name="Ola A."/>
            <person name="Ogura Y."/>
            <person name="Katsura K."/>
            <person name="Hayashi T."/>
        </authorList>
    </citation>
    <scope>NUCLEOTIDE SEQUENCE</scope>
    <source>
        <strain evidence="1">NBRC 15689</strain>
    </source>
</reference>
<dbReference type="EMBL" id="BPQV01000002">
    <property type="protein sequence ID" value="GJE26079.1"/>
    <property type="molecule type" value="Genomic_DNA"/>
</dbReference>
<dbReference type="SUPFAM" id="SSF103642">
    <property type="entry name" value="Sec-C motif"/>
    <property type="match status" value="1"/>
</dbReference>
<reference evidence="1" key="1">
    <citation type="journal article" date="2021" name="Front. Microbiol.">
        <title>Comprehensive Comparative Genomics and Phenotyping of Methylobacterium Species.</title>
        <authorList>
            <person name="Alessa O."/>
            <person name="Ogura Y."/>
            <person name="Fujitani Y."/>
            <person name="Takami H."/>
            <person name="Hayashi T."/>
            <person name="Sahin N."/>
            <person name="Tani A."/>
        </authorList>
    </citation>
    <scope>NUCLEOTIDE SEQUENCE</scope>
    <source>
        <strain evidence="1">NBRC 15689</strain>
    </source>
</reference>
<sequence>MDADLVAVLSEERYRPVEALKRAVAQPEAIAEPVLALLDKAAGDPDCLDDGEANLLFWGLHALAAARDTRVLAPLLRFLRSDGEAIDALLGDATTETLPAILASCFDDDAAGLGRLILDSTVDGFVRNSAFAALGFLTRQGRISREAATAVLVRFDEGRAAVEEDPAWIGWEETIAYLGLAGLAPRAEAARRDGRITDAYSDAAWFRKALRQASAAPPDLSSFEPSHYAYLDDPVTALAWTDEAAGQPVTNPYKGIGRNDPCPCGSGKKYKKCCLEAGVIAASKPPLLPGLH</sequence>
<dbReference type="Pfam" id="PF06685">
    <property type="entry name" value="DUF1186"/>
    <property type="match status" value="1"/>
</dbReference>
<name>A0ABQ4T6K6_METOR</name>
<dbReference type="Gene3D" id="3.10.450.50">
    <property type="match status" value="1"/>
</dbReference>
<evidence type="ECO:0000313" key="2">
    <source>
        <dbReference type="Proteomes" id="UP001055156"/>
    </source>
</evidence>